<keyword evidence="2" id="KW-1133">Transmembrane helix</keyword>
<evidence type="ECO:0000313" key="5">
    <source>
        <dbReference type="Proteomes" id="UP000466794"/>
    </source>
</evidence>
<keyword evidence="2" id="KW-0812">Transmembrane</keyword>
<feature type="compositionally biased region" description="Polar residues" evidence="1">
    <location>
        <begin position="44"/>
        <end position="59"/>
    </location>
</feature>
<feature type="region of interest" description="Disordered" evidence="1">
    <location>
        <begin position="1"/>
        <end position="95"/>
    </location>
</feature>
<dbReference type="Proteomes" id="UP000466794">
    <property type="component" value="Unassembled WGS sequence"/>
</dbReference>
<protein>
    <recommendedName>
        <fullName evidence="3">DUF8017 domain-containing protein</fullName>
    </recommendedName>
</protein>
<evidence type="ECO:0000256" key="2">
    <source>
        <dbReference type="SAM" id="Phobius"/>
    </source>
</evidence>
<feature type="compositionally biased region" description="Polar residues" evidence="1">
    <location>
        <begin position="130"/>
        <end position="154"/>
    </location>
</feature>
<sequence>MTSGNDQPGQPDPNPDWWQGAPAPEPTWQQQPQQPPVYPSAPQSNPTWSQPGYQPTTPITGGQYGQPYQPPQYQPTQAFGAPPPGYGGQPPYPPPPGGGKRRVWLFAGLGALVVAIVAAVVIVALVNRNSSEPSAKSSTTPSLISALTSTTARPSGSDRPTPTKTSAAKPTSTPTAVIPGYQVVTIPDNGAAYDIPPAWKVDRTGQNAFGSGSDSIPVAGLAQDGVDYCPKNVRTNVFLTQSDETDPAKAAADIGTRLGRIGWSTATGTTAGAPESFQSADGQLQGIYLETKGNAQPSGAGCASTFSIYTFAFPGDNGAFVFTIAADTGVDQAVDAASAKKILASIRPIQ</sequence>
<dbReference type="Pfam" id="PF26056">
    <property type="entry name" value="DUF8017"/>
    <property type="match status" value="1"/>
</dbReference>
<reference evidence="4 5" key="1">
    <citation type="submission" date="2019-12" db="EMBL/GenBank/DDBJ databases">
        <title>Nocardia sp. nov. ET3-3 isolated from soil.</title>
        <authorList>
            <person name="Kanchanasin P."/>
            <person name="Tanasupawat S."/>
            <person name="Yuki M."/>
            <person name="Kudo T."/>
        </authorList>
    </citation>
    <scope>NUCLEOTIDE SEQUENCE [LARGE SCALE GENOMIC DNA]</scope>
    <source>
        <strain evidence="4 5">ET3-3</strain>
    </source>
</reference>
<organism evidence="4 5">
    <name type="scientific">Nocardia terrae</name>
    <dbReference type="NCBI Taxonomy" id="2675851"/>
    <lineage>
        <taxon>Bacteria</taxon>
        <taxon>Bacillati</taxon>
        <taxon>Actinomycetota</taxon>
        <taxon>Actinomycetes</taxon>
        <taxon>Mycobacteriales</taxon>
        <taxon>Nocardiaceae</taxon>
        <taxon>Nocardia</taxon>
    </lineage>
</organism>
<dbReference type="EMBL" id="WRPP01000003">
    <property type="protein sequence ID" value="MVU79527.1"/>
    <property type="molecule type" value="Genomic_DNA"/>
</dbReference>
<comment type="caution">
    <text evidence="4">The sequence shown here is derived from an EMBL/GenBank/DDBJ whole genome shotgun (WGS) entry which is preliminary data.</text>
</comment>
<feature type="domain" description="DUF8017" evidence="3">
    <location>
        <begin position="175"/>
        <end position="349"/>
    </location>
</feature>
<dbReference type="RefSeq" id="WP_157389042.1">
    <property type="nucleotide sequence ID" value="NZ_WRPP01000003.1"/>
</dbReference>
<dbReference type="AlphaFoldDB" id="A0A7K1UZ40"/>
<accession>A0A7K1UZ40</accession>
<dbReference type="InterPro" id="IPR058330">
    <property type="entry name" value="DUF8017"/>
</dbReference>
<feature type="compositionally biased region" description="Low complexity" evidence="1">
    <location>
        <begin position="1"/>
        <end position="32"/>
    </location>
</feature>
<name>A0A7K1UZ40_9NOCA</name>
<feature type="region of interest" description="Disordered" evidence="1">
    <location>
        <begin position="130"/>
        <end position="174"/>
    </location>
</feature>
<feature type="compositionally biased region" description="Pro residues" evidence="1">
    <location>
        <begin position="81"/>
        <end position="95"/>
    </location>
</feature>
<evidence type="ECO:0000313" key="4">
    <source>
        <dbReference type="EMBL" id="MVU79527.1"/>
    </source>
</evidence>
<evidence type="ECO:0000259" key="3">
    <source>
        <dbReference type="Pfam" id="PF26056"/>
    </source>
</evidence>
<feature type="compositionally biased region" description="Low complexity" evidence="1">
    <location>
        <begin position="160"/>
        <end position="174"/>
    </location>
</feature>
<proteinExistence type="predicted"/>
<keyword evidence="5" id="KW-1185">Reference proteome</keyword>
<keyword evidence="2" id="KW-0472">Membrane</keyword>
<evidence type="ECO:0000256" key="1">
    <source>
        <dbReference type="SAM" id="MobiDB-lite"/>
    </source>
</evidence>
<gene>
    <name evidence="4" type="ORF">GPX89_20045</name>
</gene>
<feature type="transmembrane region" description="Helical" evidence="2">
    <location>
        <begin position="103"/>
        <end position="126"/>
    </location>
</feature>